<name>A0A0D0DD58_9AGAM</name>
<sequence>ITSKPVFHIKCDNTRNVEHYKRIHIVTQGFTQKEGINYKEVFSPVANLDSV</sequence>
<organism evidence="2 3">
    <name type="scientific">Paxillus rubicundulus Ve08.2h10</name>
    <dbReference type="NCBI Taxonomy" id="930991"/>
    <lineage>
        <taxon>Eukaryota</taxon>
        <taxon>Fungi</taxon>
        <taxon>Dikarya</taxon>
        <taxon>Basidiomycota</taxon>
        <taxon>Agaricomycotina</taxon>
        <taxon>Agaricomycetes</taxon>
        <taxon>Agaricomycetidae</taxon>
        <taxon>Boletales</taxon>
        <taxon>Paxilineae</taxon>
        <taxon>Paxillaceae</taxon>
        <taxon>Paxillus</taxon>
    </lineage>
</organism>
<evidence type="ECO:0000313" key="2">
    <source>
        <dbReference type="EMBL" id="KIK78609.1"/>
    </source>
</evidence>
<proteinExistence type="predicted"/>
<feature type="non-terminal residue" evidence="2">
    <location>
        <position position="1"/>
    </location>
</feature>
<reference evidence="3" key="2">
    <citation type="submission" date="2015-01" db="EMBL/GenBank/DDBJ databases">
        <title>Evolutionary Origins and Diversification of the Mycorrhizal Mutualists.</title>
        <authorList>
            <consortium name="DOE Joint Genome Institute"/>
            <consortium name="Mycorrhizal Genomics Consortium"/>
            <person name="Kohler A."/>
            <person name="Kuo A."/>
            <person name="Nagy L.G."/>
            <person name="Floudas D."/>
            <person name="Copeland A."/>
            <person name="Barry K.W."/>
            <person name="Cichocki N."/>
            <person name="Veneault-Fourrey C."/>
            <person name="LaButti K."/>
            <person name="Lindquist E.A."/>
            <person name="Lipzen A."/>
            <person name="Lundell T."/>
            <person name="Morin E."/>
            <person name="Murat C."/>
            <person name="Riley R."/>
            <person name="Ohm R."/>
            <person name="Sun H."/>
            <person name="Tunlid A."/>
            <person name="Henrissat B."/>
            <person name="Grigoriev I.V."/>
            <person name="Hibbett D.S."/>
            <person name="Martin F."/>
        </authorList>
    </citation>
    <scope>NUCLEOTIDE SEQUENCE [LARGE SCALE GENOMIC DNA]</scope>
    <source>
        <strain evidence="3">Ve08.2h10</strain>
    </source>
</reference>
<feature type="non-terminal residue" evidence="2">
    <location>
        <position position="51"/>
    </location>
</feature>
<gene>
    <name evidence="2" type="ORF">PAXRUDRAFT_113318</name>
</gene>
<dbReference type="InParanoid" id="A0A0D0DD58"/>
<dbReference type="HOGENOM" id="CLU_001650_17_6_1"/>
<protein>
    <recommendedName>
        <fullName evidence="1">Reverse transcriptase Ty1/copia-type domain-containing protein</fullName>
    </recommendedName>
</protein>
<accession>A0A0D0DD58</accession>
<dbReference type="Pfam" id="PF07727">
    <property type="entry name" value="RVT_2"/>
    <property type="match status" value="1"/>
</dbReference>
<keyword evidence="3" id="KW-1185">Reference proteome</keyword>
<dbReference type="STRING" id="930991.A0A0D0DD58"/>
<reference evidence="2 3" key="1">
    <citation type="submission" date="2014-04" db="EMBL/GenBank/DDBJ databases">
        <authorList>
            <consortium name="DOE Joint Genome Institute"/>
            <person name="Kuo A."/>
            <person name="Kohler A."/>
            <person name="Jargeat P."/>
            <person name="Nagy L.G."/>
            <person name="Floudas D."/>
            <person name="Copeland A."/>
            <person name="Barry K.W."/>
            <person name="Cichocki N."/>
            <person name="Veneault-Fourrey C."/>
            <person name="LaButti K."/>
            <person name="Lindquist E.A."/>
            <person name="Lipzen A."/>
            <person name="Lundell T."/>
            <person name="Morin E."/>
            <person name="Murat C."/>
            <person name="Sun H."/>
            <person name="Tunlid A."/>
            <person name="Henrissat B."/>
            <person name="Grigoriev I.V."/>
            <person name="Hibbett D.S."/>
            <person name="Martin F."/>
            <person name="Nordberg H.P."/>
            <person name="Cantor M.N."/>
            <person name="Hua S.X."/>
        </authorList>
    </citation>
    <scope>NUCLEOTIDE SEQUENCE [LARGE SCALE GENOMIC DNA]</scope>
    <source>
        <strain evidence="2 3">Ve08.2h10</strain>
    </source>
</reference>
<dbReference type="AlphaFoldDB" id="A0A0D0DD58"/>
<feature type="domain" description="Reverse transcriptase Ty1/copia-type" evidence="1">
    <location>
        <begin position="1"/>
        <end position="51"/>
    </location>
</feature>
<dbReference type="EMBL" id="KN826533">
    <property type="protein sequence ID" value="KIK78609.1"/>
    <property type="molecule type" value="Genomic_DNA"/>
</dbReference>
<evidence type="ECO:0000259" key="1">
    <source>
        <dbReference type="Pfam" id="PF07727"/>
    </source>
</evidence>
<dbReference type="InterPro" id="IPR013103">
    <property type="entry name" value="RVT_2"/>
</dbReference>
<evidence type="ECO:0000313" key="3">
    <source>
        <dbReference type="Proteomes" id="UP000054538"/>
    </source>
</evidence>
<dbReference type="Proteomes" id="UP000054538">
    <property type="component" value="Unassembled WGS sequence"/>
</dbReference>
<dbReference type="OrthoDB" id="3054497at2759"/>